<dbReference type="EMBL" id="JAKKPZ010000076">
    <property type="protein sequence ID" value="KAI1703826.1"/>
    <property type="molecule type" value="Genomic_DNA"/>
</dbReference>
<accession>A0AAD4MU31</accession>
<evidence type="ECO:0000313" key="2">
    <source>
        <dbReference type="EMBL" id="KAI1703826.1"/>
    </source>
</evidence>
<keyword evidence="1" id="KW-0732">Signal</keyword>
<proteinExistence type="predicted"/>
<reference evidence="2" key="1">
    <citation type="submission" date="2022-01" db="EMBL/GenBank/DDBJ databases">
        <title>Genome Sequence Resource for Two Populations of Ditylenchus destructor, the Migratory Endoparasitic Phytonematode.</title>
        <authorList>
            <person name="Zhang H."/>
            <person name="Lin R."/>
            <person name="Xie B."/>
        </authorList>
    </citation>
    <scope>NUCLEOTIDE SEQUENCE</scope>
    <source>
        <strain evidence="2">BazhouSP</strain>
    </source>
</reference>
<gene>
    <name evidence="2" type="ORF">DdX_14665</name>
</gene>
<sequence>MQGLGAGIWIWLGSAKWRSAAAASWEERKPESLPSQQQQPPRRYAFIHPTTLPAAKTTILSLYACKEDIDLEVFTLY</sequence>
<evidence type="ECO:0000313" key="3">
    <source>
        <dbReference type="Proteomes" id="UP001201812"/>
    </source>
</evidence>
<comment type="caution">
    <text evidence="2">The sequence shown here is derived from an EMBL/GenBank/DDBJ whole genome shotgun (WGS) entry which is preliminary data.</text>
</comment>
<feature type="signal peptide" evidence="1">
    <location>
        <begin position="1"/>
        <end position="22"/>
    </location>
</feature>
<keyword evidence="3" id="KW-1185">Reference proteome</keyword>
<evidence type="ECO:0008006" key="4">
    <source>
        <dbReference type="Google" id="ProtNLM"/>
    </source>
</evidence>
<evidence type="ECO:0000256" key="1">
    <source>
        <dbReference type="SAM" id="SignalP"/>
    </source>
</evidence>
<name>A0AAD4MU31_9BILA</name>
<dbReference type="Proteomes" id="UP001201812">
    <property type="component" value="Unassembled WGS sequence"/>
</dbReference>
<protein>
    <recommendedName>
        <fullName evidence="4">Secreted protein</fullName>
    </recommendedName>
</protein>
<organism evidence="2 3">
    <name type="scientific">Ditylenchus destructor</name>
    <dbReference type="NCBI Taxonomy" id="166010"/>
    <lineage>
        <taxon>Eukaryota</taxon>
        <taxon>Metazoa</taxon>
        <taxon>Ecdysozoa</taxon>
        <taxon>Nematoda</taxon>
        <taxon>Chromadorea</taxon>
        <taxon>Rhabditida</taxon>
        <taxon>Tylenchina</taxon>
        <taxon>Tylenchomorpha</taxon>
        <taxon>Sphaerularioidea</taxon>
        <taxon>Anguinidae</taxon>
        <taxon>Anguininae</taxon>
        <taxon>Ditylenchus</taxon>
    </lineage>
</organism>
<dbReference type="AlphaFoldDB" id="A0AAD4MU31"/>
<feature type="chain" id="PRO_5042148229" description="Secreted protein" evidence="1">
    <location>
        <begin position="23"/>
        <end position="77"/>
    </location>
</feature>